<feature type="chain" id="PRO_5001871407" description="EF-hand domain-containing protein" evidence="1">
    <location>
        <begin position="21"/>
        <end position="102"/>
    </location>
</feature>
<dbReference type="GO" id="GO:0005509">
    <property type="term" value="F:calcium ion binding"/>
    <property type="evidence" value="ECO:0007669"/>
    <property type="project" value="InterPro"/>
</dbReference>
<feature type="signal peptide" evidence="1">
    <location>
        <begin position="1"/>
        <end position="20"/>
    </location>
</feature>
<dbReference type="PATRIC" id="fig|1384056.3.peg.74"/>
<dbReference type="InterPro" id="IPR018247">
    <property type="entry name" value="EF_Hand_1_Ca_BS"/>
</dbReference>
<keyword evidence="1" id="KW-0732">Signal</keyword>
<evidence type="ECO:0000313" key="4">
    <source>
        <dbReference type="Proteomes" id="UP000029393"/>
    </source>
</evidence>
<evidence type="ECO:0000259" key="2">
    <source>
        <dbReference type="PROSITE" id="PS50222"/>
    </source>
</evidence>
<dbReference type="AlphaFoldDB" id="A0A091BAC1"/>
<dbReference type="OrthoDB" id="5966657at2"/>
<dbReference type="InterPro" id="IPR002048">
    <property type="entry name" value="EF_hand_dom"/>
</dbReference>
<protein>
    <recommendedName>
        <fullName evidence="2">EF-hand domain-containing protein</fullName>
    </recommendedName>
</protein>
<proteinExistence type="predicted"/>
<gene>
    <name evidence="3" type="ORF">N787_00390</name>
</gene>
<dbReference type="RefSeq" id="WP_052574977.1">
    <property type="nucleotide sequence ID" value="NZ_AVCK01000001.1"/>
</dbReference>
<organism evidence="3 4">
    <name type="scientific">Arenimonas metalli CF5-1</name>
    <dbReference type="NCBI Taxonomy" id="1384056"/>
    <lineage>
        <taxon>Bacteria</taxon>
        <taxon>Pseudomonadati</taxon>
        <taxon>Pseudomonadota</taxon>
        <taxon>Gammaproteobacteria</taxon>
        <taxon>Lysobacterales</taxon>
        <taxon>Lysobacteraceae</taxon>
        <taxon>Arenimonas</taxon>
    </lineage>
</organism>
<dbReference type="PROSITE" id="PS00018">
    <property type="entry name" value="EF_HAND_1"/>
    <property type="match status" value="1"/>
</dbReference>
<sequence length="102" mass="10683">MKTLISLALLGTLSAGAAFAQQTTGARVDFEASTGPVTVQSVQPPLPNASDYDATVAQLDKNGDGVVVRAEVPESHALASEFRLVDTDRNGRITDAELAAWK</sequence>
<dbReference type="EMBL" id="AVCK01000001">
    <property type="protein sequence ID" value="KFN48422.1"/>
    <property type="molecule type" value="Genomic_DNA"/>
</dbReference>
<feature type="domain" description="EF-hand" evidence="2">
    <location>
        <begin position="73"/>
        <end position="102"/>
    </location>
</feature>
<accession>A0A091BAC1</accession>
<dbReference type="STRING" id="1384056.N787_00390"/>
<dbReference type="Gene3D" id="1.10.238.10">
    <property type="entry name" value="EF-hand"/>
    <property type="match status" value="1"/>
</dbReference>
<keyword evidence="4" id="KW-1185">Reference proteome</keyword>
<comment type="caution">
    <text evidence="3">The sequence shown here is derived from an EMBL/GenBank/DDBJ whole genome shotgun (WGS) entry which is preliminary data.</text>
</comment>
<evidence type="ECO:0000256" key="1">
    <source>
        <dbReference type="SAM" id="SignalP"/>
    </source>
</evidence>
<reference evidence="3 4" key="1">
    <citation type="submission" date="2013-09" db="EMBL/GenBank/DDBJ databases">
        <title>Genome sequencing of Arenimonas metalli.</title>
        <authorList>
            <person name="Chen F."/>
            <person name="Wang G."/>
        </authorList>
    </citation>
    <scope>NUCLEOTIDE SEQUENCE [LARGE SCALE GENOMIC DNA]</scope>
    <source>
        <strain evidence="3 4">CF5-1</strain>
    </source>
</reference>
<dbReference type="Pfam" id="PF13202">
    <property type="entry name" value="EF-hand_5"/>
    <property type="match status" value="1"/>
</dbReference>
<dbReference type="SUPFAM" id="SSF47473">
    <property type="entry name" value="EF-hand"/>
    <property type="match status" value="1"/>
</dbReference>
<name>A0A091BAC1_9GAMM</name>
<dbReference type="InterPro" id="IPR011992">
    <property type="entry name" value="EF-hand-dom_pair"/>
</dbReference>
<dbReference type="Proteomes" id="UP000029393">
    <property type="component" value="Unassembled WGS sequence"/>
</dbReference>
<dbReference type="PROSITE" id="PS50222">
    <property type="entry name" value="EF_HAND_2"/>
    <property type="match status" value="1"/>
</dbReference>
<evidence type="ECO:0000313" key="3">
    <source>
        <dbReference type="EMBL" id="KFN48422.1"/>
    </source>
</evidence>
<dbReference type="eggNOG" id="ENOG50301EJ">
    <property type="taxonomic scope" value="Bacteria"/>
</dbReference>